<geneLocation type="mitochondrion" evidence="3"/>
<name>F4ZFF4_ELLLI</name>
<feature type="region of interest" description="Disordered" evidence="1">
    <location>
        <begin position="73"/>
        <end position="113"/>
    </location>
</feature>
<feature type="compositionally biased region" description="Polar residues" evidence="1">
    <location>
        <begin position="77"/>
        <end position="86"/>
    </location>
</feature>
<evidence type="ECO:0000256" key="2">
    <source>
        <dbReference type="SAM" id="Phobius"/>
    </source>
</evidence>
<keyword evidence="3" id="KW-0496">Mitochondrion</keyword>
<protein>
    <submittedName>
        <fullName evidence="3">Female-specific orf protein</fullName>
    </submittedName>
</protein>
<feature type="transmembrane region" description="Helical" evidence="2">
    <location>
        <begin position="45"/>
        <end position="63"/>
    </location>
</feature>
<keyword evidence="2" id="KW-0812">Transmembrane</keyword>
<feature type="compositionally biased region" description="Polar residues" evidence="1">
    <location>
        <begin position="104"/>
        <end position="113"/>
    </location>
</feature>
<dbReference type="AlphaFoldDB" id="F4ZFF4"/>
<organism evidence="3">
    <name type="scientific">Ellipsaria lineolata</name>
    <name type="common">Butterfly mussel</name>
    <name type="synonym">Obliquaria lineolata</name>
    <dbReference type="NCBI Taxonomy" id="52391"/>
    <lineage>
        <taxon>Eukaryota</taxon>
        <taxon>Metazoa</taxon>
        <taxon>Spiralia</taxon>
        <taxon>Lophotrochozoa</taxon>
        <taxon>Mollusca</taxon>
        <taxon>Bivalvia</taxon>
        <taxon>Autobranchia</taxon>
        <taxon>Heteroconchia</taxon>
        <taxon>Palaeoheterodonta</taxon>
        <taxon>Unionida</taxon>
        <taxon>Unionoidea</taxon>
        <taxon>Unionidae</taxon>
        <taxon>Ambleminae</taxon>
        <taxon>Lampsilini</taxon>
        <taxon>Ellipsaria</taxon>
    </lineage>
</organism>
<gene>
    <name evidence="3" type="primary">forf</name>
</gene>
<evidence type="ECO:0000256" key="1">
    <source>
        <dbReference type="SAM" id="MobiDB-lite"/>
    </source>
</evidence>
<keyword evidence="2" id="KW-1133">Transmembrane helix</keyword>
<accession>F4ZFF4</accession>
<keyword evidence="2" id="KW-0472">Membrane</keyword>
<sequence>MLLLAHWSFTSMEHTSAFGYQLLILVMKMKTWITNMLQYKTMQKLAIISTSLLLMILLPNLFLHEAPEKILCPKPSMTDNPLESSQPNNTPTTPTGYHPLKDSPASTDISDKS</sequence>
<evidence type="ECO:0000313" key="3">
    <source>
        <dbReference type="EMBL" id="AEC14037.1"/>
    </source>
</evidence>
<proteinExistence type="predicted"/>
<dbReference type="EMBL" id="HM849378">
    <property type="protein sequence ID" value="AEC14037.1"/>
    <property type="molecule type" value="Genomic_DNA"/>
</dbReference>
<reference evidence="3" key="1">
    <citation type="journal article" date="2011" name="Mol. Biol. Evol.">
        <title>Novel protein genes in animal mtDNA: a new sex determination system in freshwater mussels (Bivalvia: Unionoida)?</title>
        <authorList>
            <person name="Breton S."/>
            <person name="Stewart D.T."/>
            <person name="Shepardson S."/>
            <person name="Trdan R.J."/>
            <person name="Bogan A.E."/>
            <person name="Chapman E.G."/>
            <person name="Ruminas A.J."/>
            <person name="Piontkivska H."/>
            <person name="Hoeh W.R."/>
        </authorList>
    </citation>
    <scope>NUCLEOTIDE SEQUENCE</scope>
    <source>
        <strain evidence="3">H1875</strain>
    </source>
</reference>